<reference evidence="1 2" key="1">
    <citation type="submission" date="2020-05" db="EMBL/GenBank/DDBJ databases">
        <title>Complete genome of Desulfobulbus oligotrophicus.</title>
        <authorList>
            <person name="Podar M."/>
        </authorList>
    </citation>
    <scope>NUCLEOTIDE SEQUENCE [LARGE SCALE GENOMIC DNA]</scope>
    <source>
        <strain evidence="1 2">Prop6</strain>
    </source>
</reference>
<evidence type="ECO:0008006" key="3">
    <source>
        <dbReference type="Google" id="ProtNLM"/>
    </source>
</evidence>
<protein>
    <recommendedName>
        <fullName evidence="3">YkgJ family cysteine cluster protein</fullName>
    </recommendedName>
</protein>
<accession>A0A7T5VCN6</accession>
<dbReference type="Proteomes" id="UP000596092">
    <property type="component" value="Chromosome"/>
</dbReference>
<dbReference type="RefSeq" id="WP_199264261.1">
    <property type="nucleotide sequence ID" value="NZ_CP054140.1"/>
</dbReference>
<keyword evidence="2" id="KW-1185">Reference proteome</keyword>
<gene>
    <name evidence="1" type="ORF">HP555_05950</name>
</gene>
<evidence type="ECO:0000313" key="2">
    <source>
        <dbReference type="Proteomes" id="UP000596092"/>
    </source>
</evidence>
<dbReference type="AlphaFoldDB" id="A0A7T5VCN6"/>
<organism evidence="1 2">
    <name type="scientific">Desulfobulbus oligotrophicus</name>
    <dbReference type="NCBI Taxonomy" id="1909699"/>
    <lineage>
        <taxon>Bacteria</taxon>
        <taxon>Pseudomonadati</taxon>
        <taxon>Thermodesulfobacteriota</taxon>
        <taxon>Desulfobulbia</taxon>
        <taxon>Desulfobulbales</taxon>
        <taxon>Desulfobulbaceae</taxon>
        <taxon>Desulfobulbus</taxon>
    </lineage>
</organism>
<name>A0A7T5VCN6_9BACT</name>
<sequence>MNELCLPPELSGEIAAIYQSMASAYDQTAEKISLSCTGCSDNCCDSYFLHHTYSEWAYLWEGLKDLPKEQLDRVIQRAQDYISQSRLVLARSERPQLMCPLNEGGLCSLYSHRLMICRTHGVPATLTSPDGRHHRFPGCFRCQEIVNKTYARPTDAPAMERTALFQRLVRLEMRLLGELQARVPRVRLTIAEMIVNGPPRVTINQN</sequence>
<evidence type="ECO:0000313" key="1">
    <source>
        <dbReference type="EMBL" id="QQG65440.1"/>
    </source>
</evidence>
<proteinExistence type="predicted"/>
<dbReference type="KEGG" id="dog:HP555_05950"/>
<dbReference type="EMBL" id="CP054140">
    <property type="protein sequence ID" value="QQG65440.1"/>
    <property type="molecule type" value="Genomic_DNA"/>
</dbReference>